<evidence type="ECO:0000313" key="2">
    <source>
        <dbReference type="Proteomes" id="UP000194266"/>
    </source>
</evidence>
<dbReference type="RefSeq" id="WP_086172725.1">
    <property type="nucleotide sequence ID" value="NZ_MRYD01000278.1"/>
</dbReference>
<sequence>MDPNTPSPADDREPAEHRRFARYLEALETVAEADEAGLVAAVLDDRDALMADSAVSRHLDRRAAALLGGPAFTEWVRTLADVVAGSDFLTLRLREWSLLHSIARGRPWTTDELTEASDWFQRTAVTTSAVTDPGALELLARSGRTRRVRVAASRRLREVGRAG</sequence>
<dbReference type="EMBL" id="MRYD01000278">
    <property type="protein sequence ID" value="OSZ56576.1"/>
    <property type="molecule type" value="Genomic_DNA"/>
</dbReference>
<accession>A0ABX3Y9P9</accession>
<gene>
    <name evidence="1" type="ORF">OQI_32145</name>
</gene>
<name>A0ABX3Y9P9_9ACTN</name>
<keyword evidence="2" id="KW-1185">Reference proteome</keyword>
<comment type="caution">
    <text evidence="1">The sequence shown here is derived from an EMBL/GenBank/DDBJ whole genome shotgun (WGS) entry which is preliminary data.</text>
</comment>
<reference evidence="1 2" key="1">
    <citation type="submission" date="2016-12" db="EMBL/GenBank/DDBJ databases">
        <title>Genome Mining:The Detection of Biosynthetic Gene Clusters to Aid in the Expression of Curamycin A produced by Streptomyces sp. strain CZA14.</title>
        <authorList>
            <person name="Durrell K.A."/>
            <person name="Kirby B.M."/>
            <person name="Khan W."/>
            <person name="Mthethwa T."/>
            <person name="Le Roes-Hill M."/>
        </authorList>
    </citation>
    <scope>NUCLEOTIDE SEQUENCE [LARGE SCALE GENOMIC DNA]</scope>
    <source>
        <strain evidence="1 2">CZA14</strain>
    </source>
</reference>
<dbReference type="Proteomes" id="UP000194266">
    <property type="component" value="Unassembled WGS sequence"/>
</dbReference>
<proteinExistence type="predicted"/>
<evidence type="ECO:0000313" key="1">
    <source>
        <dbReference type="EMBL" id="OSZ56576.1"/>
    </source>
</evidence>
<protein>
    <submittedName>
        <fullName evidence="1">Uncharacterized protein</fullName>
    </submittedName>
</protein>
<organism evidence="1 2">
    <name type="scientific">Streptomyces pharetrae CZA14</name>
    <dbReference type="NCBI Taxonomy" id="1144883"/>
    <lineage>
        <taxon>Bacteria</taxon>
        <taxon>Bacillati</taxon>
        <taxon>Actinomycetota</taxon>
        <taxon>Actinomycetes</taxon>
        <taxon>Kitasatosporales</taxon>
        <taxon>Streptomycetaceae</taxon>
        <taxon>Streptomyces</taxon>
    </lineage>
</organism>